<dbReference type="PROSITE" id="PS51257">
    <property type="entry name" value="PROKAR_LIPOPROTEIN"/>
    <property type="match status" value="1"/>
</dbReference>
<evidence type="ECO:0000313" key="3">
    <source>
        <dbReference type="Proteomes" id="UP001642483"/>
    </source>
</evidence>
<accession>A0ABP0F0Q6</accession>
<keyword evidence="1" id="KW-0812">Transmembrane</keyword>
<name>A0ABP0F0Q6_CLALP</name>
<keyword evidence="1" id="KW-1133">Transmembrane helix</keyword>
<keyword evidence="3" id="KW-1185">Reference proteome</keyword>
<proteinExistence type="predicted"/>
<organism evidence="2 3">
    <name type="scientific">Clavelina lepadiformis</name>
    <name type="common">Light-bulb sea squirt</name>
    <name type="synonym">Ascidia lepadiformis</name>
    <dbReference type="NCBI Taxonomy" id="159417"/>
    <lineage>
        <taxon>Eukaryota</taxon>
        <taxon>Metazoa</taxon>
        <taxon>Chordata</taxon>
        <taxon>Tunicata</taxon>
        <taxon>Ascidiacea</taxon>
        <taxon>Aplousobranchia</taxon>
        <taxon>Clavelinidae</taxon>
        <taxon>Clavelina</taxon>
    </lineage>
</organism>
<dbReference type="Proteomes" id="UP001642483">
    <property type="component" value="Unassembled WGS sequence"/>
</dbReference>
<evidence type="ECO:0000256" key="1">
    <source>
        <dbReference type="SAM" id="Phobius"/>
    </source>
</evidence>
<dbReference type="EMBL" id="CAWYQH010000001">
    <property type="protein sequence ID" value="CAK8671867.1"/>
    <property type="molecule type" value="Genomic_DNA"/>
</dbReference>
<feature type="transmembrane region" description="Helical" evidence="1">
    <location>
        <begin position="65"/>
        <end position="87"/>
    </location>
</feature>
<gene>
    <name evidence="2" type="ORF">CVLEPA_LOCUS899</name>
</gene>
<feature type="transmembrane region" description="Helical" evidence="1">
    <location>
        <begin position="129"/>
        <end position="152"/>
    </location>
</feature>
<sequence length="155" mass="17020">MKSAVVFCAVAGFFTSCTIAVGLAALLTDFWSHQPNLANLGLFRFCFQLLISTCTEYRVLVNKVAFIVLIVGLSIIFVSTILFMIGFSINKKWLRVVSIVFYTFGVLCMFAPPVVFTVLSGLLPVTGPWGYSYILSWVGGGTSLLGFIFYIVTDV</sequence>
<reference evidence="2 3" key="1">
    <citation type="submission" date="2024-02" db="EMBL/GenBank/DDBJ databases">
        <authorList>
            <person name="Daric V."/>
            <person name="Darras S."/>
        </authorList>
    </citation>
    <scope>NUCLEOTIDE SEQUENCE [LARGE SCALE GENOMIC DNA]</scope>
</reference>
<evidence type="ECO:0000313" key="2">
    <source>
        <dbReference type="EMBL" id="CAK8671867.1"/>
    </source>
</evidence>
<feature type="transmembrane region" description="Helical" evidence="1">
    <location>
        <begin position="99"/>
        <end position="123"/>
    </location>
</feature>
<protein>
    <recommendedName>
        <fullName evidence="4">NADH dehydrogenase subunit 6</fullName>
    </recommendedName>
</protein>
<evidence type="ECO:0008006" key="4">
    <source>
        <dbReference type="Google" id="ProtNLM"/>
    </source>
</evidence>
<comment type="caution">
    <text evidence="2">The sequence shown here is derived from an EMBL/GenBank/DDBJ whole genome shotgun (WGS) entry which is preliminary data.</text>
</comment>
<keyword evidence="1" id="KW-0472">Membrane</keyword>